<keyword evidence="3" id="KW-1185">Reference proteome</keyword>
<accession>A0A7Y9S1T3</accession>
<evidence type="ECO:0000256" key="1">
    <source>
        <dbReference type="SAM" id="MobiDB-lite"/>
    </source>
</evidence>
<protein>
    <submittedName>
        <fullName evidence="2">MinD-like ATPase involved in chromosome partitioning or flagellar assembly</fullName>
    </submittedName>
</protein>
<dbReference type="Proteomes" id="UP000540656">
    <property type="component" value="Unassembled WGS sequence"/>
</dbReference>
<dbReference type="RefSeq" id="WP_179503265.1">
    <property type="nucleotide sequence ID" value="NZ_JACCAA010000001.1"/>
</dbReference>
<keyword evidence="2" id="KW-0966">Cell projection</keyword>
<feature type="region of interest" description="Disordered" evidence="1">
    <location>
        <begin position="126"/>
        <end position="147"/>
    </location>
</feature>
<dbReference type="EMBL" id="JACCAA010000001">
    <property type="protein sequence ID" value="NYG60325.1"/>
    <property type="molecule type" value="Genomic_DNA"/>
</dbReference>
<proteinExistence type="predicted"/>
<dbReference type="Gene3D" id="3.40.50.300">
    <property type="entry name" value="P-loop containing nucleotide triphosphate hydrolases"/>
    <property type="match status" value="1"/>
</dbReference>
<dbReference type="SUPFAM" id="SSF52540">
    <property type="entry name" value="P-loop containing nucleoside triphosphate hydrolases"/>
    <property type="match status" value="1"/>
</dbReference>
<organism evidence="2 3">
    <name type="scientific">Nocardioides daedukensis</name>
    <dbReference type="NCBI Taxonomy" id="634462"/>
    <lineage>
        <taxon>Bacteria</taxon>
        <taxon>Bacillati</taxon>
        <taxon>Actinomycetota</taxon>
        <taxon>Actinomycetes</taxon>
        <taxon>Propionibacteriales</taxon>
        <taxon>Nocardioidaceae</taxon>
        <taxon>Nocardioides</taxon>
    </lineage>
</organism>
<evidence type="ECO:0000313" key="2">
    <source>
        <dbReference type="EMBL" id="NYG60325.1"/>
    </source>
</evidence>
<keyword evidence="2" id="KW-0282">Flagellum</keyword>
<gene>
    <name evidence="2" type="ORF">BJ980_003248</name>
</gene>
<keyword evidence="2" id="KW-0969">Cilium</keyword>
<evidence type="ECO:0000313" key="3">
    <source>
        <dbReference type="Proteomes" id="UP000540656"/>
    </source>
</evidence>
<name>A0A7Y9S1T3_9ACTN</name>
<sequence length="433" mass="44762">MEPSHRTCVLVLGAGAGWESTALKALSDNRGVVVLKRCVDVTDLLAAVTMGQAHVAVLALDAPGLDSAAIDHLRLHQVEPVVVLADAGREDLRARVHRLGVTHCADESHLSALADLVVTAAREPGALTRPAGGDHPGRDAPGTVGPGAAELSEGVGPMMGPGRGRSVVVWGPTGGPGRTTVALGLAGEMARRGAAPLVLDVDPWGGSVGQHLGVLEEVSGLLACARAHVAGDLHGSYLQLQRRVAGLRVVTGLPRADRWVEIRAGAVEELIALGKRQGEVVVDTGFALEPDPAAEHAGRAGRNSMTLEALGVADELVVVGAADPVGLARLARGLVELREVTGDRAVHVVVNRMRGSLGWSEKDVAAMVSGFADIASLYFLPDDRAAADRALVAGRTLAETGDSPLARALAQVVDALHPTSARARKGLLRGRNR</sequence>
<reference evidence="2 3" key="1">
    <citation type="submission" date="2020-07" db="EMBL/GenBank/DDBJ databases">
        <title>Sequencing the genomes of 1000 actinobacteria strains.</title>
        <authorList>
            <person name="Klenk H.-P."/>
        </authorList>
    </citation>
    <scope>NUCLEOTIDE SEQUENCE [LARGE SCALE GENOMIC DNA]</scope>
    <source>
        <strain evidence="2 3">DSM 23819</strain>
    </source>
</reference>
<dbReference type="AlphaFoldDB" id="A0A7Y9S1T3"/>
<dbReference type="InterPro" id="IPR027417">
    <property type="entry name" value="P-loop_NTPase"/>
</dbReference>
<comment type="caution">
    <text evidence="2">The sequence shown here is derived from an EMBL/GenBank/DDBJ whole genome shotgun (WGS) entry which is preliminary data.</text>
</comment>